<protein>
    <recommendedName>
        <fullName evidence="4">YcxB family protein</fullName>
    </recommendedName>
</protein>
<dbReference type="EMBL" id="VCBC01000003">
    <property type="protein sequence ID" value="TLU67109.1"/>
    <property type="molecule type" value="Genomic_DNA"/>
</dbReference>
<keyword evidence="1" id="KW-0472">Membrane</keyword>
<evidence type="ECO:0000313" key="3">
    <source>
        <dbReference type="Proteomes" id="UP000307790"/>
    </source>
</evidence>
<evidence type="ECO:0000313" key="2">
    <source>
        <dbReference type="EMBL" id="TLU67109.1"/>
    </source>
</evidence>
<organism evidence="2 3">
    <name type="scientific">Thalassotalea litorea</name>
    <dbReference type="NCBI Taxonomy" id="2020715"/>
    <lineage>
        <taxon>Bacteria</taxon>
        <taxon>Pseudomonadati</taxon>
        <taxon>Pseudomonadota</taxon>
        <taxon>Gammaproteobacteria</taxon>
        <taxon>Alteromonadales</taxon>
        <taxon>Colwelliaceae</taxon>
        <taxon>Thalassotalea</taxon>
    </lineage>
</organism>
<proteinExistence type="predicted"/>
<dbReference type="RefSeq" id="WP_138318390.1">
    <property type="nucleotide sequence ID" value="NZ_VCBC01000003.1"/>
</dbReference>
<evidence type="ECO:0000256" key="1">
    <source>
        <dbReference type="SAM" id="Phobius"/>
    </source>
</evidence>
<dbReference type="Proteomes" id="UP000307790">
    <property type="component" value="Unassembled WGS sequence"/>
</dbReference>
<evidence type="ECO:0008006" key="4">
    <source>
        <dbReference type="Google" id="ProtNLM"/>
    </source>
</evidence>
<accession>A0A5R9IR75</accession>
<comment type="caution">
    <text evidence="2">The sequence shown here is derived from an EMBL/GenBank/DDBJ whole genome shotgun (WGS) entry which is preliminary data.</text>
</comment>
<dbReference type="AlphaFoldDB" id="A0A5R9IR75"/>
<keyword evidence="3" id="KW-1185">Reference proteome</keyword>
<dbReference type="OrthoDB" id="6118195at2"/>
<sequence>MATTEKFTITFDLDKSYLRECFDQSRIEVKKSFLQTYGKAFILLLIAGFILQVEVQGLSKHLGAFFIILSVIEILSQIYARGWWVTRQMLARNYGHEIEIEMSEQEIRWQGGKHTLVYQWPQIKHHQKTPLGVVLTTDDGARHYLSKSHFETDSWQFLSARLTTAELD</sequence>
<reference evidence="2 3" key="1">
    <citation type="submission" date="2019-05" db="EMBL/GenBank/DDBJ databases">
        <title>Genome sequences of Thalassotalea litorea 1K03283.</title>
        <authorList>
            <person name="Zhang D."/>
        </authorList>
    </citation>
    <scope>NUCLEOTIDE SEQUENCE [LARGE SCALE GENOMIC DNA]</scope>
    <source>
        <strain evidence="2 3">MCCC 1K03283</strain>
    </source>
</reference>
<keyword evidence="1" id="KW-0812">Transmembrane</keyword>
<keyword evidence="1" id="KW-1133">Transmembrane helix</keyword>
<feature type="transmembrane region" description="Helical" evidence="1">
    <location>
        <begin position="61"/>
        <end position="80"/>
    </location>
</feature>
<name>A0A5R9IR75_9GAMM</name>
<gene>
    <name evidence="2" type="ORF">FE810_02145</name>
</gene>
<feature type="transmembrane region" description="Helical" evidence="1">
    <location>
        <begin position="36"/>
        <end position="55"/>
    </location>
</feature>